<dbReference type="AlphaFoldDB" id="A0A7Y0DWZ7"/>
<reference evidence="1 2" key="1">
    <citation type="submission" date="2020-04" db="EMBL/GenBank/DDBJ databases">
        <title>Rhodospirillaceae bacterium KN72 isolated from deep sea.</title>
        <authorList>
            <person name="Zhang D.-C."/>
        </authorList>
    </citation>
    <scope>NUCLEOTIDE SEQUENCE [LARGE SCALE GENOMIC DNA]</scope>
    <source>
        <strain evidence="1 2">KN72</strain>
    </source>
</reference>
<evidence type="ECO:0000313" key="2">
    <source>
        <dbReference type="Proteomes" id="UP000539372"/>
    </source>
</evidence>
<comment type="caution">
    <text evidence="1">The sequence shown here is derived from an EMBL/GenBank/DDBJ whole genome shotgun (WGS) entry which is preliminary data.</text>
</comment>
<dbReference type="SUPFAM" id="SSF82649">
    <property type="entry name" value="SufE/NifU"/>
    <property type="match status" value="1"/>
</dbReference>
<organism evidence="1 2">
    <name type="scientific">Pacificispira spongiicola</name>
    <dbReference type="NCBI Taxonomy" id="2729598"/>
    <lineage>
        <taxon>Bacteria</taxon>
        <taxon>Pseudomonadati</taxon>
        <taxon>Pseudomonadota</taxon>
        <taxon>Alphaproteobacteria</taxon>
        <taxon>Rhodospirillales</taxon>
        <taxon>Rhodospirillaceae</taxon>
        <taxon>Pacificispira</taxon>
    </lineage>
</organism>
<dbReference type="Proteomes" id="UP000539372">
    <property type="component" value="Unassembled WGS sequence"/>
</dbReference>
<gene>
    <name evidence="1" type="ORF">HH303_01630</name>
</gene>
<name>A0A7Y0DWZ7_9PROT</name>
<dbReference type="Gene3D" id="3.90.1010.10">
    <property type="match status" value="1"/>
</dbReference>
<accession>A0A7Y0DWZ7</accession>
<proteinExistence type="predicted"/>
<protein>
    <submittedName>
        <fullName evidence="1">Iron-sulfur cluster assembly scaffold protein</fullName>
    </submittedName>
</protein>
<sequence length="154" mass="16399">MSNTGYEALYNERILGLAGGLNKDDRLPEPQATAQVDSPLCGSRIRVDVVLDEEGRVAEFGQQVRACALGQSSAAILKAHVLGCDRSELADVLDAVAAMLKRDGDPPTGKWADLAVLQPAKTHKSRHASILLPFRAVVQAIDTVLAERQGADNA</sequence>
<dbReference type="EMBL" id="JABBNT010000001">
    <property type="protein sequence ID" value="NMM43159.1"/>
    <property type="molecule type" value="Genomic_DNA"/>
</dbReference>
<keyword evidence="2" id="KW-1185">Reference proteome</keyword>
<dbReference type="RefSeq" id="WP_169623458.1">
    <property type="nucleotide sequence ID" value="NZ_JABBNT010000001.1"/>
</dbReference>
<evidence type="ECO:0000313" key="1">
    <source>
        <dbReference type="EMBL" id="NMM43159.1"/>
    </source>
</evidence>